<sequence length="138" mass="14960">MNYIPLLNAGPAVHIHLAATILALALGAFMLIRRKGTVSHRALGWIWVVLMLTAATSSFWITGITGSYSPIHALSLLVLVLVPLAVLAIRRGKVKRHRMAMIGLFFGALVIPGLFTLLPMRLLGRLMTEGVTLLTLAQ</sequence>
<reference evidence="2 3" key="1">
    <citation type="submission" date="2019-07" db="EMBL/GenBank/DDBJ databases">
        <title>Genome sequencing for Ferrovibrio sp. K5.</title>
        <authorList>
            <person name="Park S.-J."/>
        </authorList>
    </citation>
    <scope>NUCLEOTIDE SEQUENCE [LARGE SCALE GENOMIC DNA]</scope>
    <source>
        <strain evidence="2 3">K5</strain>
    </source>
</reference>
<evidence type="ECO:0000313" key="3">
    <source>
        <dbReference type="Proteomes" id="UP000317496"/>
    </source>
</evidence>
<organism evidence="2 3">
    <name type="scientific">Ferrovibrio terrae</name>
    <dbReference type="NCBI Taxonomy" id="2594003"/>
    <lineage>
        <taxon>Bacteria</taxon>
        <taxon>Pseudomonadati</taxon>
        <taxon>Pseudomonadota</taxon>
        <taxon>Alphaproteobacteria</taxon>
        <taxon>Rhodospirillales</taxon>
        <taxon>Rhodospirillaceae</taxon>
        <taxon>Ferrovibrio</taxon>
    </lineage>
</organism>
<dbReference type="OrthoDB" id="9815686at2"/>
<evidence type="ECO:0000313" key="2">
    <source>
        <dbReference type="EMBL" id="QDO96198.1"/>
    </source>
</evidence>
<keyword evidence="1" id="KW-1133">Transmembrane helix</keyword>
<dbReference type="AlphaFoldDB" id="A0A516GXC1"/>
<dbReference type="KEGG" id="fer:FNB15_02380"/>
<keyword evidence="3" id="KW-1185">Reference proteome</keyword>
<feature type="transmembrane region" description="Helical" evidence="1">
    <location>
        <begin position="12"/>
        <end position="32"/>
    </location>
</feature>
<gene>
    <name evidence="2" type="ORF">FNB15_02380</name>
</gene>
<accession>A0A516GXC1</accession>
<dbReference type="InterPro" id="IPR018750">
    <property type="entry name" value="DUF2306_membrane"/>
</dbReference>
<feature type="transmembrane region" description="Helical" evidence="1">
    <location>
        <begin position="71"/>
        <end position="89"/>
    </location>
</feature>
<proteinExistence type="predicted"/>
<protein>
    <submittedName>
        <fullName evidence="2">DUF2306 domain-containing protein</fullName>
    </submittedName>
</protein>
<keyword evidence="1" id="KW-0812">Transmembrane</keyword>
<keyword evidence="1" id="KW-0472">Membrane</keyword>
<feature type="transmembrane region" description="Helical" evidence="1">
    <location>
        <begin position="44"/>
        <end position="65"/>
    </location>
</feature>
<dbReference type="RefSeq" id="WP_144067179.1">
    <property type="nucleotide sequence ID" value="NZ_CP041636.1"/>
</dbReference>
<dbReference type="Proteomes" id="UP000317496">
    <property type="component" value="Chromosome"/>
</dbReference>
<name>A0A516GXC1_9PROT</name>
<dbReference type="EMBL" id="CP041636">
    <property type="protein sequence ID" value="QDO96198.1"/>
    <property type="molecule type" value="Genomic_DNA"/>
</dbReference>
<feature type="transmembrane region" description="Helical" evidence="1">
    <location>
        <begin position="101"/>
        <end position="120"/>
    </location>
</feature>
<dbReference type="Pfam" id="PF10067">
    <property type="entry name" value="DUF2306"/>
    <property type="match status" value="1"/>
</dbReference>
<evidence type="ECO:0000256" key="1">
    <source>
        <dbReference type="SAM" id="Phobius"/>
    </source>
</evidence>